<evidence type="ECO:0000256" key="5">
    <source>
        <dbReference type="ARBA" id="ARBA00022490"/>
    </source>
</evidence>
<dbReference type="GO" id="GO:0005879">
    <property type="term" value="C:axonemal microtubule"/>
    <property type="evidence" value="ECO:0007669"/>
    <property type="project" value="TreeGrafter"/>
</dbReference>
<evidence type="ECO:0000256" key="2">
    <source>
        <dbReference type="ARBA" id="ARBA00000937"/>
    </source>
</evidence>
<accession>A0A1Y5IE73</accession>
<dbReference type="PANTHER" id="PTHR43109">
    <property type="entry name" value="NUCLEOSIDE DIPHOSPHATE KINASE 7"/>
    <property type="match status" value="1"/>
</dbReference>
<dbReference type="PROSITE" id="PS51336">
    <property type="entry name" value="DM10"/>
    <property type="match status" value="1"/>
</dbReference>
<evidence type="ECO:0000256" key="6">
    <source>
        <dbReference type="ARBA" id="ARBA00023212"/>
    </source>
</evidence>
<evidence type="ECO:0000313" key="10">
    <source>
        <dbReference type="EMBL" id="OUS46494.1"/>
    </source>
</evidence>
<dbReference type="SUPFAM" id="SSF54919">
    <property type="entry name" value="Nucleoside diphosphate kinase, NDK"/>
    <property type="match status" value="1"/>
</dbReference>
<comment type="subcellular location">
    <subcellularLocation>
        <location evidence="3">Cell projection</location>
        <location evidence="3">Cilium</location>
    </subcellularLocation>
    <subcellularLocation>
        <location evidence="4">Cytoplasm</location>
        <location evidence="4">Cytoskeleton</location>
    </subcellularLocation>
</comment>
<name>A0A1Y5IE73_OSTTA</name>
<evidence type="ECO:0000256" key="4">
    <source>
        <dbReference type="ARBA" id="ARBA00004245"/>
    </source>
</evidence>
<evidence type="ECO:0000256" key="7">
    <source>
        <dbReference type="ARBA" id="ARBA00023273"/>
    </source>
</evidence>
<dbReference type="EMBL" id="KZ155783">
    <property type="protein sequence ID" value="OUS46494.1"/>
    <property type="molecule type" value="Genomic_DNA"/>
</dbReference>
<gene>
    <name evidence="10" type="ORF">BE221DRAFT_198756</name>
</gene>
<dbReference type="InterPro" id="IPR034907">
    <property type="entry name" value="NDK-like_dom"/>
</dbReference>
<dbReference type="AlphaFoldDB" id="A0A1Y5IE73"/>
<comment type="catalytic activity">
    <reaction evidence="2">
        <text>a ribonucleoside 5'-diphosphate + ATP = a ribonucleoside 5'-triphosphate + ADP</text>
        <dbReference type="Rhea" id="RHEA:18113"/>
        <dbReference type="ChEBI" id="CHEBI:30616"/>
        <dbReference type="ChEBI" id="CHEBI:57930"/>
        <dbReference type="ChEBI" id="CHEBI:61557"/>
        <dbReference type="ChEBI" id="CHEBI:456216"/>
        <dbReference type="EC" id="2.7.4.6"/>
    </reaction>
</comment>
<keyword evidence="7" id="KW-0966">Cell projection</keyword>
<keyword evidence="10" id="KW-0418">Kinase</keyword>
<dbReference type="PANTHER" id="PTHR43109:SF2">
    <property type="entry name" value="NUCLEOSIDE DIPHOSPHATE KINASE 7"/>
    <property type="match status" value="1"/>
</dbReference>
<dbReference type="SMART" id="SM00562">
    <property type="entry name" value="NDK"/>
    <property type="match status" value="1"/>
</dbReference>
<dbReference type="eggNOG" id="KOG0888">
    <property type="taxonomic scope" value="Eukaryota"/>
</dbReference>
<dbReference type="Proteomes" id="UP000195557">
    <property type="component" value="Unassembled WGS sequence"/>
</dbReference>
<sequence length="353" mass="39330">MLAQKVERLSFRVEWYDSVQERSYELVLRAYADGDVELIDEGKKRTFLRKCEPDRTIKREDLYLGNVLTVYARRLTIKEYADDVTRIAVHERSEEACVIVENDDINRVGRVIASMQASGMTVADVRTAKFDGKRAEELETALPRRGRALALGSGFCAIKVMGRDANTVLERMFGDGVVRSTGEEHARALSELVATSSSQRVASSTNSSLVVIKPSGMAHLGEIIDVLIEKRGFDLVQVRTAMLTRAEAESFYAVYVDVLPKEDVKMMVDELSGGACVALQVTRVESPETLVDDVREIVGPRDPEVARALRPDSLRARFGVDKSQNAVHCVDLPEDGPLEVDFFFNLKRRTAIA</sequence>
<evidence type="ECO:0000259" key="9">
    <source>
        <dbReference type="PROSITE" id="PS51336"/>
    </source>
</evidence>
<dbReference type="PROSITE" id="PS51374">
    <property type="entry name" value="NDPK_LIKE"/>
    <property type="match status" value="1"/>
</dbReference>
<organism evidence="10">
    <name type="scientific">Ostreococcus tauri</name>
    <name type="common">Marine green alga</name>
    <dbReference type="NCBI Taxonomy" id="70448"/>
    <lineage>
        <taxon>Eukaryota</taxon>
        <taxon>Viridiplantae</taxon>
        <taxon>Chlorophyta</taxon>
        <taxon>Mamiellophyceae</taxon>
        <taxon>Mamiellales</taxon>
        <taxon>Bathycoccaceae</taxon>
        <taxon>Ostreococcus</taxon>
    </lineage>
</organism>
<comment type="similarity">
    <text evidence="8">Belongs to the NDK family.</text>
</comment>
<reference evidence="10" key="1">
    <citation type="submission" date="2017-04" db="EMBL/GenBank/DDBJ databases">
        <title>Population genomics of picophytoplankton unveils novel chromosome hypervariability.</title>
        <authorList>
            <consortium name="DOE Joint Genome Institute"/>
            <person name="Blanc-Mathieu R."/>
            <person name="Krasovec M."/>
            <person name="Hebrard M."/>
            <person name="Yau S."/>
            <person name="Desgranges E."/>
            <person name="Martin J."/>
            <person name="Schackwitz W."/>
            <person name="Kuo A."/>
            <person name="Salin G."/>
            <person name="Donnadieu C."/>
            <person name="Desdevises Y."/>
            <person name="Sanchez-Ferandin S."/>
            <person name="Moreau H."/>
            <person name="Rivals E."/>
            <person name="Grigoriev I.V."/>
            <person name="Grimsley N."/>
            <person name="Eyre-Walker A."/>
            <person name="Piganeau G."/>
        </authorList>
    </citation>
    <scope>NUCLEOTIDE SEQUENCE [LARGE SCALE GENOMIC DNA]</scope>
    <source>
        <strain evidence="10">RCC 1115</strain>
    </source>
</reference>
<evidence type="ECO:0000256" key="3">
    <source>
        <dbReference type="ARBA" id="ARBA00004138"/>
    </source>
</evidence>
<keyword evidence="5" id="KW-0963">Cytoplasm</keyword>
<dbReference type="InterPro" id="IPR037993">
    <property type="entry name" value="NDPk7B"/>
</dbReference>
<keyword evidence="6" id="KW-0206">Cytoskeleton</keyword>
<dbReference type="CDD" id="cd04412">
    <property type="entry name" value="NDPk7B"/>
    <property type="match status" value="1"/>
</dbReference>
<keyword evidence="10" id="KW-0808">Transferase</keyword>
<proteinExistence type="inferred from homology"/>
<evidence type="ECO:0000256" key="8">
    <source>
        <dbReference type="PROSITE-ProRule" id="PRU00706"/>
    </source>
</evidence>
<dbReference type="Gene3D" id="3.30.70.141">
    <property type="entry name" value="Nucleoside diphosphate kinase-like domain"/>
    <property type="match status" value="1"/>
</dbReference>
<evidence type="ECO:0000256" key="1">
    <source>
        <dbReference type="ARBA" id="ARBA00000082"/>
    </source>
</evidence>
<dbReference type="InterPro" id="IPR036850">
    <property type="entry name" value="NDK-like_dom_sf"/>
</dbReference>
<comment type="catalytic activity">
    <reaction evidence="1">
        <text>a 2'-deoxyribonucleoside 5'-diphosphate + ATP = a 2'-deoxyribonucleoside 5'-triphosphate + ADP</text>
        <dbReference type="Rhea" id="RHEA:44640"/>
        <dbReference type="ChEBI" id="CHEBI:30616"/>
        <dbReference type="ChEBI" id="CHEBI:61560"/>
        <dbReference type="ChEBI" id="CHEBI:73316"/>
        <dbReference type="ChEBI" id="CHEBI:456216"/>
        <dbReference type="EC" id="2.7.4.6"/>
    </reaction>
</comment>
<protein>
    <submittedName>
        <fullName evidence="10">Nucleoside diphosphate kinase</fullName>
    </submittedName>
</protein>
<feature type="domain" description="DM10" evidence="9">
    <location>
        <begin position="5"/>
        <end position="93"/>
    </location>
</feature>
<dbReference type="InterPro" id="IPR006602">
    <property type="entry name" value="DM10_dom"/>
</dbReference>
<dbReference type="Pfam" id="PF00334">
    <property type="entry name" value="NDK"/>
    <property type="match status" value="1"/>
</dbReference>
<dbReference type="GO" id="GO:0004550">
    <property type="term" value="F:nucleoside diphosphate kinase activity"/>
    <property type="evidence" value="ECO:0007669"/>
    <property type="project" value="UniProtKB-EC"/>
</dbReference>
<comment type="caution">
    <text evidence="8">Lacks conserved residue(s) required for the propagation of feature annotation.</text>
</comment>